<feature type="transmembrane region" description="Helical" evidence="1">
    <location>
        <begin position="432"/>
        <end position="461"/>
    </location>
</feature>
<feature type="transmembrane region" description="Helical" evidence="1">
    <location>
        <begin position="159"/>
        <end position="180"/>
    </location>
</feature>
<dbReference type="HOGENOM" id="CLU_031962_3_2_4"/>
<keyword evidence="1" id="KW-1133">Transmembrane helix</keyword>
<name>V9H9E1_9NEIS</name>
<evidence type="ECO:0000313" key="2">
    <source>
        <dbReference type="EMBL" id="EFG31671.2"/>
    </source>
</evidence>
<dbReference type="EMBL" id="ADCY02000001">
    <property type="protein sequence ID" value="EFG31671.2"/>
    <property type="molecule type" value="Genomic_DNA"/>
</dbReference>
<accession>V9H9E1</accession>
<feature type="transmembrane region" description="Helical" evidence="1">
    <location>
        <begin position="391"/>
        <end position="412"/>
    </location>
</feature>
<keyword evidence="1" id="KW-0812">Transmembrane</keyword>
<dbReference type="PANTHER" id="PTHR34219">
    <property type="entry name" value="IRON-REGULATED INNER MEMBRANE PROTEIN-RELATED"/>
    <property type="match status" value="1"/>
</dbReference>
<reference evidence="2 3" key="1">
    <citation type="submission" date="2010-03" db="EMBL/GenBank/DDBJ databases">
        <authorList>
            <consortium name="The Broad Institute Genome Sequencing Platform"/>
            <person name="Ward D."/>
            <person name="Earl A."/>
            <person name="Feldgarden M."/>
            <person name="Gevers D."/>
            <person name="Young S."/>
            <person name="Zeng Q."/>
            <person name="Koehrsen M."/>
            <person name="Alvarado L."/>
            <person name="Berlin A.M."/>
            <person name="Borenstein D."/>
            <person name="Chapman S.B."/>
            <person name="Chen Z."/>
            <person name="Engels R."/>
            <person name="Freedman E."/>
            <person name="Gellesch M."/>
            <person name="Goldberg J."/>
            <person name="Griggs A."/>
            <person name="Gujja S."/>
            <person name="Heilman E.R."/>
            <person name="Heiman D.I."/>
            <person name="Hepburn T.A."/>
            <person name="Howarth C."/>
            <person name="Jen D."/>
            <person name="Larson L."/>
            <person name="Mehta T."/>
            <person name="Park D."/>
            <person name="Pearson M."/>
            <person name="Richards J."/>
            <person name="Roberts A."/>
            <person name="Saif S."/>
            <person name="Shea T.D."/>
            <person name="Shenoy N."/>
            <person name="Sisk P."/>
            <person name="Stolte C."/>
            <person name="Sykes S.N."/>
            <person name="Walk T."/>
            <person name="White J."/>
            <person name="Yandava C."/>
            <person name="Izard J."/>
            <person name="Baranova O.V."/>
            <person name="Blanton J.M."/>
            <person name="Tanner A.C."/>
            <person name="Dewhirst F."/>
            <person name="Haas B."/>
            <person name="Nusbaum C."/>
            <person name="Birren B."/>
        </authorList>
    </citation>
    <scope>NUCLEOTIDE SEQUENCE [LARGE SCALE GENOMIC DNA]</scope>
    <source>
        <strain evidence="2 3">ATCC 29453</strain>
    </source>
</reference>
<evidence type="ECO:0000256" key="1">
    <source>
        <dbReference type="SAM" id="Phobius"/>
    </source>
</evidence>
<dbReference type="eggNOG" id="COG3182">
    <property type="taxonomic scope" value="Bacteria"/>
</dbReference>
<keyword evidence="1" id="KW-0472">Membrane</keyword>
<reference evidence="2 3" key="2">
    <citation type="submission" date="2011-10" db="EMBL/GenBank/DDBJ databases">
        <title>The Genome Sequence of Simonsiella muelleri ATCC 29453.</title>
        <authorList>
            <consortium name="The Broad Institute Genome Sequencing Platform"/>
            <consortium name="The Broad Institute Genome Sequencing Center for Infectious Disease"/>
            <person name="Earl A."/>
            <person name="Ward D."/>
            <person name="Feldgarden M."/>
            <person name="Gevers D."/>
            <person name="Izard J."/>
            <person name="Baranova O.V."/>
            <person name="Blanton J.M."/>
            <person name="Tanner A.C."/>
            <person name="Dewhirst F."/>
            <person name="Young S.K."/>
            <person name="Zeng Q."/>
            <person name="Gargeya S."/>
            <person name="Fitzgerald M."/>
            <person name="Haas B."/>
            <person name="Abouelleil A."/>
            <person name="Alvarado L."/>
            <person name="Arachchi H.M."/>
            <person name="Berlin A."/>
            <person name="Brown A."/>
            <person name="Chapman S.B."/>
            <person name="Chen Z."/>
            <person name="Dunbar C."/>
            <person name="Freedman E."/>
            <person name="Gearin G."/>
            <person name="Goldberg J."/>
            <person name="Griggs A."/>
            <person name="Gujja S."/>
            <person name="Heiman D."/>
            <person name="Howarth C."/>
            <person name="Larson L."/>
            <person name="Lui A."/>
            <person name="MacDonald P.J.P."/>
            <person name="Montmayeur A."/>
            <person name="Murphy C."/>
            <person name="Neiman D."/>
            <person name="Pearson M."/>
            <person name="Priest M."/>
            <person name="Roberts A."/>
            <person name="Saif S."/>
            <person name="Shea T."/>
            <person name="Shenoy N."/>
            <person name="Sisk P."/>
            <person name="Stolte C."/>
            <person name="Sykes S."/>
            <person name="Wortman J."/>
            <person name="Nusbaum C."/>
            <person name="Birren B."/>
        </authorList>
    </citation>
    <scope>NUCLEOTIDE SEQUENCE [LARGE SCALE GENOMIC DNA]</scope>
    <source>
        <strain evidence="2 3">ATCC 29453</strain>
    </source>
</reference>
<keyword evidence="3" id="KW-1185">Reference proteome</keyword>
<dbReference type="Pfam" id="PF03929">
    <property type="entry name" value="PepSY_TM"/>
    <property type="match status" value="1"/>
</dbReference>
<dbReference type="STRING" id="641147.HMPREF9021_00066"/>
<organism evidence="2 3">
    <name type="scientific">Simonsiella muelleri ATCC 29453</name>
    <dbReference type="NCBI Taxonomy" id="641147"/>
    <lineage>
        <taxon>Bacteria</taxon>
        <taxon>Pseudomonadati</taxon>
        <taxon>Pseudomonadota</taxon>
        <taxon>Betaproteobacteria</taxon>
        <taxon>Neisseriales</taxon>
        <taxon>Neisseriaceae</taxon>
        <taxon>Simonsiella</taxon>
    </lineage>
</organism>
<feature type="transmembrane region" description="Helical" evidence="1">
    <location>
        <begin position="29"/>
        <end position="55"/>
    </location>
</feature>
<dbReference type="AlphaFoldDB" id="V9H9E1"/>
<comment type="caution">
    <text evidence="2">The sequence shown here is derived from an EMBL/GenBank/DDBJ whole genome shotgun (WGS) entry which is preliminary data.</text>
</comment>
<dbReference type="PANTHER" id="PTHR34219:SF1">
    <property type="entry name" value="PEPSY DOMAIN-CONTAINING PROTEIN"/>
    <property type="match status" value="1"/>
</dbReference>
<feature type="transmembrane region" description="Helical" evidence="1">
    <location>
        <begin position="210"/>
        <end position="232"/>
    </location>
</feature>
<gene>
    <name evidence="2" type="ORF">HMPREF9021_00066</name>
</gene>
<protein>
    <recommendedName>
        <fullName evidence="4">PepSY domain-containing protein</fullName>
    </recommendedName>
</protein>
<dbReference type="InterPro" id="IPR005625">
    <property type="entry name" value="PepSY-ass_TM"/>
</dbReference>
<evidence type="ECO:0000313" key="3">
    <source>
        <dbReference type="Proteomes" id="UP000017813"/>
    </source>
</evidence>
<evidence type="ECO:0008006" key="4">
    <source>
        <dbReference type="Google" id="ProtNLM"/>
    </source>
</evidence>
<dbReference type="Proteomes" id="UP000017813">
    <property type="component" value="Unassembled WGS sequence"/>
</dbReference>
<proteinExistence type="predicted"/>
<sequence length="477" mass="53400">MTLLDLIYDNTMKNTQPNSNQHYFTIWRWHFYAGILIAPLLMLLAATGLAMLLLAKTIGKENQYINVIPQAQTQPVSQQAQAALDAVDKEHGAVIQYISPQSPDTVAVFRVNDGDGKATMVAVNPYTAQVVQTFERNQNLYHLMDELHGDLLMGKFGDYLLETTASLTVLMILTGWYLWWCARQRHISQMFSTGKLGAGRSGWRGVHGALGTYISLILLLFCLSGMAWAGIWGGKMVQAWSQFPAGKWGVAPNPESTLLHGDLNDGKTKEIPWILELTPMPISGSTLGENGINPNEPMTFDTVDRFAREQGFATNGRYQIYFPKGEKGVWTINQDSMSYDSPNPTADRTMHIDRYSGKILADINFKDYNWFGKFMVVSIAFHMGTMGWWSIALNVVFCLAVILMGVSGYVMWWKRRPRASGLCPPAQGREVANWRAAAIILCVVALIFPTAAMAILFVYLLDKLLISRTKFFTKLLK</sequence>